<feature type="non-terminal residue" evidence="2">
    <location>
        <position position="1"/>
    </location>
</feature>
<protein>
    <submittedName>
        <fullName evidence="2">Uncharacterized protein</fullName>
    </submittedName>
</protein>
<keyword evidence="1" id="KW-0175">Coiled coil</keyword>
<reference evidence="2 3" key="1">
    <citation type="journal article" date="2021" name="Nat. Plants">
        <title>The Taxus genome provides insights into paclitaxel biosynthesis.</title>
        <authorList>
            <person name="Xiong X."/>
            <person name="Gou J."/>
            <person name="Liao Q."/>
            <person name="Li Y."/>
            <person name="Zhou Q."/>
            <person name="Bi G."/>
            <person name="Li C."/>
            <person name="Du R."/>
            <person name="Wang X."/>
            <person name="Sun T."/>
            <person name="Guo L."/>
            <person name="Liang H."/>
            <person name="Lu P."/>
            <person name="Wu Y."/>
            <person name="Zhang Z."/>
            <person name="Ro D.K."/>
            <person name="Shang Y."/>
            <person name="Huang S."/>
            <person name="Yan J."/>
        </authorList>
    </citation>
    <scope>NUCLEOTIDE SEQUENCE [LARGE SCALE GENOMIC DNA]</scope>
    <source>
        <strain evidence="2">Ta-2019</strain>
    </source>
</reference>
<feature type="coiled-coil region" evidence="1">
    <location>
        <begin position="8"/>
        <end position="42"/>
    </location>
</feature>
<accession>A0AA38GXL4</accession>
<evidence type="ECO:0000313" key="3">
    <source>
        <dbReference type="Proteomes" id="UP000824469"/>
    </source>
</evidence>
<dbReference type="EMBL" id="JAHRHJ020000001">
    <property type="protein sequence ID" value="KAH9331328.1"/>
    <property type="molecule type" value="Genomic_DNA"/>
</dbReference>
<feature type="non-terminal residue" evidence="2">
    <location>
        <position position="119"/>
    </location>
</feature>
<proteinExistence type="predicted"/>
<sequence>DKASQQERDNILLRMETLENEVENIKKEIHQLNKQKGKIKINDDVGFGTDQTEEIYRKLNSLYNRLGRNKDTHDHNMAIFKAISEFLEQHVRSITLLSGVPEDIWGTEKERNQVISQLN</sequence>
<comment type="caution">
    <text evidence="2">The sequence shown here is derived from an EMBL/GenBank/DDBJ whole genome shotgun (WGS) entry which is preliminary data.</text>
</comment>
<dbReference type="Proteomes" id="UP000824469">
    <property type="component" value="Unassembled WGS sequence"/>
</dbReference>
<keyword evidence="3" id="KW-1185">Reference proteome</keyword>
<organism evidence="2 3">
    <name type="scientific">Taxus chinensis</name>
    <name type="common">Chinese yew</name>
    <name type="synonym">Taxus wallichiana var. chinensis</name>
    <dbReference type="NCBI Taxonomy" id="29808"/>
    <lineage>
        <taxon>Eukaryota</taxon>
        <taxon>Viridiplantae</taxon>
        <taxon>Streptophyta</taxon>
        <taxon>Embryophyta</taxon>
        <taxon>Tracheophyta</taxon>
        <taxon>Spermatophyta</taxon>
        <taxon>Pinopsida</taxon>
        <taxon>Pinidae</taxon>
        <taxon>Conifers II</taxon>
        <taxon>Cupressales</taxon>
        <taxon>Taxaceae</taxon>
        <taxon>Taxus</taxon>
    </lineage>
</organism>
<name>A0AA38GXL4_TAXCH</name>
<evidence type="ECO:0000256" key="1">
    <source>
        <dbReference type="SAM" id="Coils"/>
    </source>
</evidence>
<evidence type="ECO:0000313" key="2">
    <source>
        <dbReference type="EMBL" id="KAH9331328.1"/>
    </source>
</evidence>
<gene>
    <name evidence="2" type="ORF">KI387_003436</name>
</gene>
<dbReference type="AlphaFoldDB" id="A0AA38GXL4"/>